<dbReference type="Gene3D" id="3.30.540.10">
    <property type="entry name" value="Fructose-1,6-Bisphosphatase, subunit A, domain 1"/>
    <property type="match status" value="1"/>
</dbReference>
<keyword evidence="5 11" id="KW-0479">Metal-binding</keyword>
<dbReference type="PANTHER" id="PTHR20854:SF4">
    <property type="entry name" value="INOSITOL-1-MONOPHOSPHATASE-RELATED"/>
    <property type="match status" value="1"/>
</dbReference>
<evidence type="ECO:0000256" key="10">
    <source>
        <dbReference type="ARBA" id="ARBA00053547"/>
    </source>
</evidence>
<comment type="cofactor">
    <cofactor evidence="1 11">
        <name>Mg(2+)</name>
        <dbReference type="ChEBI" id="CHEBI:18420"/>
    </cofactor>
</comment>
<evidence type="ECO:0000313" key="12">
    <source>
        <dbReference type="EMBL" id="TQE36479.1"/>
    </source>
</evidence>
<evidence type="ECO:0000256" key="4">
    <source>
        <dbReference type="ARBA" id="ARBA00021697"/>
    </source>
</evidence>
<dbReference type="SUPFAM" id="SSF56655">
    <property type="entry name" value="Carbohydrate phosphatase"/>
    <property type="match status" value="1"/>
</dbReference>
<evidence type="ECO:0000256" key="1">
    <source>
        <dbReference type="ARBA" id="ARBA00001946"/>
    </source>
</evidence>
<dbReference type="EMBL" id="SPAZ01000090">
    <property type="protein sequence ID" value="TQE36479.1"/>
    <property type="molecule type" value="Genomic_DNA"/>
</dbReference>
<comment type="function">
    <text evidence="10">Catalyzes the dephosphorylation of histidinol-phosphate to histidinol, the direct precursor of histidine.</text>
</comment>
<dbReference type="PRINTS" id="PR00377">
    <property type="entry name" value="IMPHPHTASES"/>
</dbReference>
<comment type="catalytic activity">
    <reaction evidence="9">
        <text>L-histidinol phosphate + H2O = L-histidinol + phosphate</text>
        <dbReference type="Rhea" id="RHEA:14465"/>
        <dbReference type="ChEBI" id="CHEBI:15377"/>
        <dbReference type="ChEBI" id="CHEBI:43474"/>
        <dbReference type="ChEBI" id="CHEBI:57699"/>
        <dbReference type="ChEBI" id="CHEBI:57980"/>
        <dbReference type="EC" id="3.1.3.15"/>
    </reaction>
</comment>
<keyword evidence="6" id="KW-0378">Hydrolase</keyword>
<name>A0AAE8W7A3_9ACTN</name>
<feature type="binding site" evidence="11">
    <location>
        <position position="98"/>
    </location>
    <ligand>
        <name>Mg(2+)</name>
        <dbReference type="ChEBI" id="CHEBI:18420"/>
        <label>1</label>
        <note>catalytic</note>
    </ligand>
</feature>
<evidence type="ECO:0000313" key="13">
    <source>
        <dbReference type="Proteomes" id="UP000318720"/>
    </source>
</evidence>
<dbReference type="GO" id="GO:0008934">
    <property type="term" value="F:inositol monophosphate 1-phosphatase activity"/>
    <property type="evidence" value="ECO:0007669"/>
    <property type="project" value="TreeGrafter"/>
</dbReference>
<accession>A0AAE8W7A3</accession>
<dbReference type="EC" id="3.1.3.15" evidence="3"/>
<comment type="pathway">
    <text evidence="2">Amino-acid biosynthesis; L-histidine biosynthesis; L-histidine from 5-phospho-alpha-D-ribose 1-diphosphate: step 8/9.</text>
</comment>
<dbReference type="GO" id="GO:0046872">
    <property type="term" value="F:metal ion binding"/>
    <property type="evidence" value="ECO:0007669"/>
    <property type="project" value="UniProtKB-KW"/>
</dbReference>
<dbReference type="GO" id="GO:0006020">
    <property type="term" value="P:inositol metabolic process"/>
    <property type="evidence" value="ECO:0007669"/>
    <property type="project" value="TreeGrafter"/>
</dbReference>
<evidence type="ECO:0000256" key="6">
    <source>
        <dbReference type="ARBA" id="ARBA00022801"/>
    </source>
</evidence>
<feature type="binding site" evidence="11">
    <location>
        <position position="97"/>
    </location>
    <ligand>
        <name>Mg(2+)</name>
        <dbReference type="ChEBI" id="CHEBI:18420"/>
        <label>1</label>
        <note>catalytic</note>
    </ligand>
</feature>
<proteinExistence type="predicted"/>
<dbReference type="Proteomes" id="UP000318720">
    <property type="component" value="Unassembled WGS sequence"/>
</dbReference>
<dbReference type="InterPro" id="IPR000760">
    <property type="entry name" value="Inositol_monophosphatase-like"/>
</dbReference>
<sequence>MTGISGSDGTRMRMNNDDIELMHLMADRADEITMERFRAADLRTLTKSDMTPVSEADHRVEEELRQLLSRRRPDDAVLGEEFGGRTSGSRSWLIDPIDGTAGYVRGVPVWASLLAVLEGDRVTAGLVSAPALGRRWWASRGNGAWAGAGPDTAQRCHVSGTADLTDASISYSEISEWERGGLLSAFLELNRRCGRSRAYGDFWSHMLVAEGTLDLSVELELEVWDLAPLLIILEEAGAAASGVSGLTGVGQESLVCANPTLHRQALSILTNNS</sequence>
<evidence type="ECO:0000256" key="5">
    <source>
        <dbReference type="ARBA" id="ARBA00022723"/>
    </source>
</evidence>
<dbReference type="FunFam" id="3.30.540.10:FF:000003">
    <property type="entry name" value="Inositol-1-monophosphatase"/>
    <property type="match status" value="1"/>
</dbReference>
<evidence type="ECO:0000256" key="8">
    <source>
        <dbReference type="ARBA" id="ARBA00033209"/>
    </source>
</evidence>
<dbReference type="Gene3D" id="3.40.190.80">
    <property type="match status" value="1"/>
</dbReference>
<dbReference type="PANTHER" id="PTHR20854">
    <property type="entry name" value="INOSITOL MONOPHOSPHATASE"/>
    <property type="match status" value="1"/>
</dbReference>
<evidence type="ECO:0000256" key="11">
    <source>
        <dbReference type="PIRSR" id="PIRSR600760-2"/>
    </source>
</evidence>
<feature type="binding site" evidence="11">
    <location>
        <position position="95"/>
    </location>
    <ligand>
        <name>Mg(2+)</name>
        <dbReference type="ChEBI" id="CHEBI:18420"/>
        <label>1</label>
        <note>catalytic</note>
    </ligand>
</feature>
<dbReference type="AlphaFoldDB" id="A0AAE8W7A3"/>
<gene>
    <name evidence="12" type="ORF">Sipo8835_10140</name>
</gene>
<dbReference type="PROSITE" id="PS00629">
    <property type="entry name" value="IMP_1"/>
    <property type="match status" value="1"/>
</dbReference>
<keyword evidence="7 11" id="KW-0460">Magnesium</keyword>
<evidence type="ECO:0000256" key="3">
    <source>
        <dbReference type="ARBA" id="ARBA00013085"/>
    </source>
</evidence>
<organism evidence="12 13">
    <name type="scientific">Streptomyces ipomoeae</name>
    <dbReference type="NCBI Taxonomy" id="103232"/>
    <lineage>
        <taxon>Bacteria</taxon>
        <taxon>Bacillati</taxon>
        <taxon>Actinomycetota</taxon>
        <taxon>Actinomycetes</taxon>
        <taxon>Kitasatosporales</taxon>
        <taxon>Streptomycetaceae</taxon>
        <taxon>Streptomyces</taxon>
    </lineage>
</organism>
<protein>
    <recommendedName>
        <fullName evidence="4">Histidinol-phosphatase</fullName>
        <ecNumber evidence="3">3.1.3.15</ecNumber>
    </recommendedName>
    <alternativeName>
        <fullName evidence="8">Histidinol-phosphate phosphatase</fullName>
    </alternativeName>
</protein>
<evidence type="ECO:0000256" key="9">
    <source>
        <dbReference type="ARBA" id="ARBA00049158"/>
    </source>
</evidence>
<dbReference type="InterPro" id="IPR020583">
    <property type="entry name" value="Inositol_monoP_metal-BS"/>
</dbReference>
<dbReference type="GO" id="GO:0007165">
    <property type="term" value="P:signal transduction"/>
    <property type="evidence" value="ECO:0007669"/>
    <property type="project" value="TreeGrafter"/>
</dbReference>
<feature type="binding site" evidence="11">
    <location>
        <position position="80"/>
    </location>
    <ligand>
        <name>Mg(2+)</name>
        <dbReference type="ChEBI" id="CHEBI:18420"/>
        <label>1</label>
        <note>catalytic</note>
    </ligand>
</feature>
<dbReference type="Pfam" id="PF00459">
    <property type="entry name" value="Inositol_P"/>
    <property type="match status" value="1"/>
</dbReference>
<feature type="binding site" evidence="11">
    <location>
        <position position="225"/>
    </location>
    <ligand>
        <name>Mg(2+)</name>
        <dbReference type="ChEBI" id="CHEBI:18420"/>
        <label>1</label>
        <note>catalytic</note>
    </ligand>
</feature>
<comment type="caution">
    <text evidence="12">The sequence shown here is derived from an EMBL/GenBank/DDBJ whole genome shotgun (WGS) entry which is preliminary data.</text>
</comment>
<evidence type="ECO:0000256" key="7">
    <source>
        <dbReference type="ARBA" id="ARBA00022842"/>
    </source>
</evidence>
<evidence type="ECO:0000256" key="2">
    <source>
        <dbReference type="ARBA" id="ARBA00004970"/>
    </source>
</evidence>
<dbReference type="GO" id="GO:0004401">
    <property type="term" value="F:histidinol-phosphatase activity"/>
    <property type="evidence" value="ECO:0007669"/>
    <property type="project" value="UniProtKB-EC"/>
</dbReference>
<reference evidence="12 13" key="1">
    <citation type="submission" date="2019-03" db="EMBL/GenBank/DDBJ databases">
        <title>Comparative genomic analyses of the sweetpotato soil rot pathogen, Streptomyces ipomoeae.</title>
        <authorList>
            <person name="Ruschel Soares N."/>
            <person name="Badger J.H."/>
            <person name="Huguet-Tapia J.C."/>
            <person name="Clark C.A."/>
            <person name="Pettis G.S."/>
        </authorList>
    </citation>
    <scope>NUCLEOTIDE SEQUENCE [LARGE SCALE GENOMIC DNA]</scope>
    <source>
        <strain evidence="12 13">88-35</strain>
    </source>
</reference>